<feature type="transmembrane region" description="Helical" evidence="1">
    <location>
        <begin position="406"/>
        <end position="430"/>
    </location>
</feature>
<dbReference type="InterPro" id="IPR036927">
    <property type="entry name" value="Cyt_c_oxase-like_su1_sf"/>
</dbReference>
<feature type="transmembrane region" description="Helical" evidence="1">
    <location>
        <begin position="76"/>
        <end position="98"/>
    </location>
</feature>
<dbReference type="InterPro" id="IPR000883">
    <property type="entry name" value="Cyt_C_Oxase_1"/>
</dbReference>
<feature type="transmembrane region" description="Helical" evidence="1">
    <location>
        <begin position="110"/>
        <end position="130"/>
    </location>
</feature>
<feature type="transmembrane region" description="Helical" evidence="1">
    <location>
        <begin position="331"/>
        <end position="355"/>
    </location>
</feature>
<protein>
    <submittedName>
        <fullName evidence="2">Cytochrome C oxidase subunit I</fullName>
    </submittedName>
</protein>
<sequence>MEKRWFLLSIISLGLGGFLALVAAIARTPAIYKLVPPGYFYHSIIGHVDLAIVGFFLTFTLLLWQISFKKELKAPFYLSLGGIVLIALVSLLGVGQGVSNNYLPTIDHPIFWLGALLFFSGFWLGAFSLLKSAERGLFSEEPKEHLASVAVLLSILMFFAFLTSIPKAGLKEELYLFYERLYWAPGHIHQFINGTMLLYAWYFLLEKHGIKVQIGRLKYLSFLFLSFSFMYVLLPIIFGNPVSEGARRFTDMGYAIGLGLPIFFHLFNILKNSKLDLKNLSSTALLISVILYLLGVFIAYAGVLPSLVSYALNPEGEYIGMRSNLSIPAHYHGVITSQTLAFMAVAYSLFLSYGYVKKLNKIALPQIYLYGVGMVLFVLGLFFAGLKGAPRKTYGTGFTQDPMVIFYLSLMGVGTLLAVAGGVIFVLYALRVVLKGGQSQESS</sequence>
<reference evidence="2" key="1">
    <citation type="journal article" date="2020" name="mSystems">
        <title>Genome- and Community-Level Interaction Insights into Carbon Utilization and Element Cycling Functions of Hydrothermarchaeota in Hydrothermal Sediment.</title>
        <authorList>
            <person name="Zhou Z."/>
            <person name="Liu Y."/>
            <person name="Xu W."/>
            <person name="Pan J."/>
            <person name="Luo Z.H."/>
            <person name="Li M."/>
        </authorList>
    </citation>
    <scope>NUCLEOTIDE SEQUENCE [LARGE SCALE GENOMIC DNA]</scope>
    <source>
        <strain evidence="2">SpSt-132</strain>
    </source>
</reference>
<gene>
    <name evidence="2" type="ORF">ENO47_03625</name>
</gene>
<organism evidence="2">
    <name type="scientific">Hydrogenobacter sp</name>
    <dbReference type="NCBI Taxonomy" id="2152829"/>
    <lineage>
        <taxon>Bacteria</taxon>
        <taxon>Pseudomonadati</taxon>
        <taxon>Aquificota</taxon>
        <taxon>Aquificia</taxon>
        <taxon>Aquificales</taxon>
        <taxon>Aquificaceae</taxon>
        <taxon>Hydrogenobacter</taxon>
    </lineage>
</organism>
<dbReference type="GO" id="GO:0009060">
    <property type="term" value="P:aerobic respiration"/>
    <property type="evidence" value="ECO:0007669"/>
    <property type="project" value="InterPro"/>
</dbReference>
<dbReference type="AlphaFoldDB" id="A0A7C2ZK35"/>
<comment type="caution">
    <text evidence="2">The sequence shown here is derived from an EMBL/GenBank/DDBJ whole genome shotgun (WGS) entry which is preliminary data.</text>
</comment>
<feature type="transmembrane region" description="Helical" evidence="1">
    <location>
        <begin position="252"/>
        <end position="270"/>
    </location>
</feature>
<keyword evidence="1" id="KW-0472">Membrane</keyword>
<dbReference type="SUPFAM" id="SSF81442">
    <property type="entry name" value="Cytochrome c oxidase subunit I-like"/>
    <property type="match status" value="1"/>
</dbReference>
<keyword evidence="1" id="KW-0812">Transmembrane</keyword>
<accession>A0A7C2ZK35</accession>
<evidence type="ECO:0000256" key="1">
    <source>
        <dbReference type="SAM" id="Phobius"/>
    </source>
</evidence>
<feature type="transmembrane region" description="Helical" evidence="1">
    <location>
        <begin position="186"/>
        <end position="205"/>
    </location>
</feature>
<dbReference type="Gene3D" id="1.20.210.10">
    <property type="entry name" value="Cytochrome c oxidase-like, subunit I domain"/>
    <property type="match status" value="1"/>
</dbReference>
<dbReference type="Pfam" id="PF00115">
    <property type="entry name" value="COX1"/>
    <property type="match status" value="1"/>
</dbReference>
<feature type="transmembrane region" description="Helical" evidence="1">
    <location>
        <begin position="367"/>
        <end position="386"/>
    </location>
</feature>
<dbReference type="EMBL" id="DSFP01000032">
    <property type="protein sequence ID" value="HEW45745.1"/>
    <property type="molecule type" value="Genomic_DNA"/>
</dbReference>
<feature type="transmembrane region" description="Helical" evidence="1">
    <location>
        <begin position="217"/>
        <end position="240"/>
    </location>
</feature>
<keyword evidence="1" id="KW-1133">Transmembrane helix</keyword>
<dbReference type="GO" id="GO:0020037">
    <property type="term" value="F:heme binding"/>
    <property type="evidence" value="ECO:0007669"/>
    <property type="project" value="InterPro"/>
</dbReference>
<dbReference type="GO" id="GO:0004129">
    <property type="term" value="F:cytochrome-c oxidase activity"/>
    <property type="evidence" value="ECO:0007669"/>
    <property type="project" value="InterPro"/>
</dbReference>
<proteinExistence type="predicted"/>
<dbReference type="GO" id="GO:0016020">
    <property type="term" value="C:membrane"/>
    <property type="evidence" value="ECO:0007669"/>
    <property type="project" value="InterPro"/>
</dbReference>
<feature type="transmembrane region" description="Helical" evidence="1">
    <location>
        <begin position="146"/>
        <end position="166"/>
    </location>
</feature>
<feature type="transmembrane region" description="Helical" evidence="1">
    <location>
        <begin position="40"/>
        <end position="64"/>
    </location>
</feature>
<evidence type="ECO:0000313" key="2">
    <source>
        <dbReference type="EMBL" id="HEW45745.1"/>
    </source>
</evidence>
<name>A0A7C2ZK35_9AQUI</name>
<feature type="transmembrane region" description="Helical" evidence="1">
    <location>
        <begin position="282"/>
        <end position="311"/>
    </location>
</feature>